<proteinExistence type="predicted"/>
<dbReference type="Proteomes" id="UP001460270">
    <property type="component" value="Unassembled WGS sequence"/>
</dbReference>
<evidence type="ECO:0008006" key="3">
    <source>
        <dbReference type="Google" id="ProtNLM"/>
    </source>
</evidence>
<comment type="caution">
    <text evidence="1">The sequence shown here is derived from an EMBL/GenBank/DDBJ whole genome shotgun (WGS) entry which is preliminary data.</text>
</comment>
<name>A0AAW0NL19_9GOBI</name>
<organism evidence="1 2">
    <name type="scientific">Mugilogobius chulae</name>
    <name type="common">yellowstripe goby</name>
    <dbReference type="NCBI Taxonomy" id="88201"/>
    <lineage>
        <taxon>Eukaryota</taxon>
        <taxon>Metazoa</taxon>
        <taxon>Chordata</taxon>
        <taxon>Craniata</taxon>
        <taxon>Vertebrata</taxon>
        <taxon>Euteleostomi</taxon>
        <taxon>Actinopterygii</taxon>
        <taxon>Neopterygii</taxon>
        <taxon>Teleostei</taxon>
        <taxon>Neoteleostei</taxon>
        <taxon>Acanthomorphata</taxon>
        <taxon>Gobiaria</taxon>
        <taxon>Gobiiformes</taxon>
        <taxon>Gobioidei</taxon>
        <taxon>Gobiidae</taxon>
        <taxon>Gobionellinae</taxon>
        <taxon>Mugilogobius</taxon>
    </lineage>
</organism>
<gene>
    <name evidence="1" type="ORF">WMY93_018247</name>
</gene>
<dbReference type="EMBL" id="JBBPFD010000013">
    <property type="protein sequence ID" value="KAK7901478.1"/>
    <property type="molecule type" value="Genomic_DNA"/>
</dbReference>
<evidence type="ECO:0000313" key="1">
    <source>
        <dbReference type="EMBL" id="KAK7901478.1"/>
    </source>
</evidence>
<dbReference type="PANTHER" id="PTHR38681">
    <property type="entry name" value="RETROVIRUS-RELATED POL POLYPROTEIN FROM TRANSPOSON 412-LIKE PROTEIN-RELATED"/>
    <property type="match status" value="1"/>
</dbReference>
<accession>A0AAW0NL19</accession>
<evidence type="ECO:0000313" key="2">
    <source>
        <dbReference type="Proteomes" id="UP001460270"/>
    </source>
</evidence>
<dbReference type="PANTHER" id="PTHR38681:SF1">
    <property type="entry name" value="RETROVIRUS-RELATED POL POLYPROTEIN FROM TRANSPOSON 412-LIKE PROTEIN"/>
    <property type="match status" value="1"/>
</dbReference>
<protein>
    <recommendedName>
        <fullName evidence="3">Integrase zinc-binding domain-containing protein</fullName>
    </recommendedName>
</protein>
<reference evidence="2" key="1">
    <citation type="submission" date="2024-04" db="EMBL/GenBank/DDBJ databases">
        <title>Salinicola lusitanus LLJ914,a marine bacterium isolated from the Okinawa Trough.</title>
        <authorList>
            <person name="Li J."/>
        </authorList>
    </citation>
    <scope>NUCLEOTIDE SEQUENCE [LARGE SCALE GENOMIC DNA]</scope>
</reference>
<keyword evidence="2" id="KW-1185">Reference proteome</keyword>
<dbReference type="AlphaFoldDB" id="A0AAW0NL19"/>
<sequence>MVCSSATAAFCYSEFTTDIQHVAGKNNIVADCLSRAHVATVHLGVDYSALAEDQLTDNDIQALRAADSESSLRLEDVVFTIVAQPFSAMSRLAYHARWSPLVGVNTVRVPGEFLACTTGPGSGEASSAAEWGGAKVFAPVAAHHCLPQFYVPSDLRSAKFVFVRHDAHRSPLQPPYDGPFRVLESGHKTFVVEKGTCKEQISVDRLKPAHVLREDNVQLACPAPRGRPPVAVRAGIGIPAPSSPPKVMRRSRRGLEPAESVTRVSNISLETTEEDLVVHSVKRS</sequence>